<gene>
    <name evidence="2" type="ORF">EYF80_027949</name>
</gene>
<evidence type="ECO:0000313" key="3">
    <source>
        <dbReference type="Proteomes" id="UP000314294"/>
    </source>
</evidence>
<evidence type="ECO:0000256" key="1">
    <source>
        <dbReference type="SAM" id="MobiDB-lite"/>
    </source>
</evidence>
<name>A0A4Z2HAL7_9TELE</name>
<dbReference type="Proteomes" id="UP000314294">
    <property type="component" value="Unassembled WGS sequence"/>
</dbReference>
<sequence length="141" mass="15435">MEQEQTRVPGSLLSLSHPDYTHHPSDASVGPSPSAFPLNTTEALASLAENSHGPGSRVEECDESQQWDLKEHREDNLSPLRLGPGNRFTACGFPVKPQNPQPHATSQKLTDGAWKQIPVHCPSVVLTTSRSSQHYSPSYLQ</sequence>
<evidence type="ECO:0000313" key="2">
    <source>
        <dbReference type="EMBL" id="TNN61832.1"/>
    </source>
</evidence>
<proteinExistence type="predicted"/>
<protein>
    <submittedName>
        <fullName evidence="2">Uncharacterized protein</fullName>
    </submittedName>
</protein>
<reference evidence="2 3" key="1">
    <citation type="submission" date="2019-03" db="EMBL/GenBank/DDBJ databases">
        <title>First draft genome of Liparis tanakae, snailfish: a comprehensive survey of snailfish specific genes.</title>
        <authorList>
            <person name="Kim W."/>
            <person name="Song I."/>
            <person name="Jeong J.-H."/>
            <person name="Kim D."/>
            <person name="Kim S."/>
            <person name="Ryu S."/>
            <person name="Song J.Y."/>
            <person name="Lee S.K."/>
        </authorList>
    </citation>
    <scope>NUCLEOTIDE SEQUENCE [LARGE SCALE GENOMIC DNA]</scope>
    <source>
        <tissue evidence="2">Muscle</tissue>
    </source>
</reference>
<comment type="caution">
    <text evidence="2">The sequence shown here is derived from an EMBL/GenBank/DDBJ whole genome shotgun (WGS) entry which is preliminary data.</text>
</comment>
<keyword evidence="3" id="KW-1185">Reference proteome</keyword>
<feature type="region of interest" description="Disordered" evidence="1">
    <location>
        <begin position="1"/>
        <end position="38"/>
    </location>
</feature>
<dbReference type="AlphaFoldDB" id="A0A4Z2HAL7"/>
<dbReference type="EMBL" id="SRLO01000307">
    <property type="protein sequence ID" value="TNN61832.1"/>
    <property type="molecule type" value="Genomic_DNA"/>
</dbReference>
<accession>A0A4Z2HAL7</accession>
<organism evidence="2 3">
    <name type="scientific">Liparis tanakae</name>
    <name type="common">Tanaka's snailfish</name>
    <dbReference type="NCBI Taxonomy" id="230148"/>
    <lineage>
        <taxon>Eukaryota</taxon>
        <taxon>Metazoa</taxon>
        <taxon>Chordata</taxon>
        <taxon>Craniata</taxon>
        <taxon>Vertebrata</taxon>
        <taxon>Euteleostomi</taxon>
        <taxon>Actinopterygii</taxon>
        <taxon>Neopterygii</taxon>
        <taxon>Teleostei</taxon>
        <taxon>Neoteleostei</taxon>
        <taxon>Acanthomorphata</taxon>
        <taxon>Eupercaria</taxon>
        <taxon>Perciformes</taxon>
        <taxon>Cottioidei</taxon>
        <taxon>Cottales</taxon>
        <taxon>Liparidae</taxon>
        <taxon>Liparis</taxon>
    </lineage>
</organism>